<sequence length="155" mass="17386">MNSDRSNFAQLIEKLGKSENFGRERRLPNFDGRFWLDDKAEIGLTRFMELYPSSSDIPKKARVRGPWIVFRLRVAGSSLTAIAAELEVTKAAVSDAIVSGSSERLERAVAEKLHLPVQNLFPERYDAAGCRQRPKRKRTTPPSARNGKGQEAVQT</sequence>
<keyword evidence="3" id="KW-0238">DNA-binding</keyword>
<dbReference type="InterPro" id="IPR010982">
    <property type="entry name" value="Lambda_DNA-bd_dom_sf"/>
</dbReference>
<evidence type="ECO:0000313" key="7">
    <source>
        <dbReference type="EMBL" id="MFL7904717.1"/>
    </source>
</evidence>
<dbReference type="Proteomes" id="UP001628281">
    <property type="component" value="Unassembled WGS sequence"/>
</dbReference>
<feature type="domain" description="Ner winged helix-turn-helix DNA-binding" evidence="6">
    <location>
        <begin position="68"/>
        <end position="132"/>
    </location>
</feature>
<reference evidence="7 8" key="1">
    <citation type="submission" date="2024-11" db="EMBL/GenBank/DDBJ databases">
        <title>Draft genome sequences of two bacteria associated to sugarcane roots in Colombia.</title>
        <authorList>
            <person name="Pardo-Diaz S."/>
            <person name="Masmela-Mendoza J."/>
            <person name="Delgadillo-Duran P."/>
            <person name="Bautista E.J."/>
            <person name="Rojas-Tapias D.F."/>
        </authorList>
    </citation>
    <scope>NUCLEOTIDE SEQUENCE [LARGE SCALE GENOMIC DNA]</scope>
    <source>
        <strain evidence="7 8">Ap18</strain>
    </source>
</reference>
<keyword evidence="2" id="KW-0805">Transcription regulation</keyword>
<comment type="caution">
    <text evidence="7">The sequence shown here is derived from an EMBL/GenBank/DDBJ whole genome shotgun (WGS) entry which is preliminary data.</text>
</comment>
<gene>
    <name evidence="7" type="ORF">ACJ41P_26555</name>
</gene>
<evidence type="ECO:0000256" key="1">
    <source>
        <dbReference type="ARBA" id="ARBA00006157"/>
    </source>
</evidence>
<organism evidence="7 8">
    <name type="scientific">Azospirillum argentinense</name>
    <dbReference type="NCBI Taxonomy" id="2970906"/>
    <lineage>
        <taxon>Bacteria</taxon>
        <taxon>Pseudomonadati</taxon>
        <taxon>Pseudomonadota</taxon>
        <taxon>Alphaproteobacteria</taxon>
        <taxon>Rhodospirillales</taxon>
        <taxon>Azospirillaceae</taxon>
        <taxon>Azospirillum</taxon>
    </lineage>
</organism>
<evidence type="ECO:0000256" key="4">
    <source>
        <dbReference type="ARBA" id="ARBA00023163"/>
    </source>
</evidence>
<keyword evidence="4" id="KW-0804">Transcription</keyword>
<comment type="similarity">
    <text evidence="1">Belongs to the ner transcriptional regulatory family.</text>
</comment>
<proteinExistence type="inferred from homology"/>
<evidence type="ECO:0000256" key="3">
    <source>
        <dbReference type="ARBA" id="ARBA00023125"/>
    </source>
</evidence>
<dbReference type="InterPro" id="IPR038722">
    <property type="entry name" value="Ner_HTH_dom"/>
</dbReference>
<dbReference type="EMBL" id="JBJLSN010000055">
    <property type="protein sequence ID" value="MFL7904717.1"/>
    <property type="molecule type" value="Genomic_DNA"/>
</dbReference>
<evidence type="ECO:0000313" key="8">
    <source>
        <dbReference type="Proteomes" id="UP001628281"/>
    </source>
</evidence>
<feature type="region of interest" description="Disordered" evidence="5">
    <location>
        <begin position="126"/>
        <end position="155"/>
    </location>
</feature>
<keyword evidence="8" id="KW-1185">Reference proteome</keyword>
<accession>A0ABW8VE34</accession>
<evidence type="ECO:0000259" key="6">
    <source>
        <dbReference type="Pfam" id="PF13693"/>
    </source>
</evidence>
<evidence type="ECO:0000256" key="2">
    <source>
        <dbReference type="ARBA" id="ARBA00023015"/>
    </source>
</evidence>
<evidence type="ECO:0000256" key="5">
    <source>
        <dbReference type="SAM" id="MobiDB-lite"/>
    </source>
</evidence>
<name>A0ABW8VE34_9PROT</name>
<dbReference type="Pfam" id="PF13693">
    <property type="entry name" value="HTH_35"/>
    <property type="match status" value="1"/>
</dbReference>
<dbReference type="RefSeq" id="WP_407825466.1">
    <property type="nucleotide sequence ID" value="NZ_JBJLSN010000055.1"/>
</dbReference>
<dbReference type="Gene3D" id="1.10.260.40">
    <property type="entry name" value="lambda repressor-like DNA-binding domains"/>
    <property type="match status" value="1"/>
</dbReference>
<protein>
    <submittedName>
        <fullName evidence="7">Helix-turn-helix domain-containing protein</fullName>
    </submittedName>
</protein>